<keyword evidence="2" id="KW-0812">Transmembrane</keyword>
<dbReference type="Proteomes" id="UP001183246">
    <property type="component" value="Unassembled WGS sequence"/>
</dbReference>
<reference evidence="5" key="1">
    <citation type="submission" date="2023-07" db="EMBL/GenBank/DDBJ databases">
        <title>30 novel species of actinomycetes from the DSMZ collection.</title>
        <authorList>
            <person name="Nouioui I."/>
        </authorList>
    </citation>
    <scope>NUCLEOTIDE SEQUENCE [LARGE SCALE GENOMIC DNA]</scope>
    <source>
        <strain evidence="5">DSM 44938</strain>
    </source>
</reference>
<evidence type="ECO:0000313" key="4">
    <source>
        <dbReference type="EMBL" id="MDT0347258.1"/>
    </source>
</evidence>
<evidence type="ECO:0000256" key="1">
    <source>
        <dbReference type="SAM" id="MobiDB-lite"/>
    </source>
</evidence>
<evidence type="ECO:0000313" key="5">
    <source>
        <dbReference type="Proteomes" id="UP001183246"/>
    </source>
</evidence>
<feature type="domain" description="DUF4234" evidence="3">
    <location>
        <begin position="103"/>
        <end position="165"/>
    </location>
</feature>
<dbReference type="RefSeq" id="WP_311708382.1">
    <property type="nucleotide sequence ID" value="NZ_JAVREL010000029.1"/>
</dbReference>
<feature type="compositionally biased region" description="Pro residues" evidence="1">
    <location>
        <begin position="71"/>
        <end position="84"/>
    </location>
</feature>
<feature type="compositionally biased region" description="Pro residues" evidence="1">
    <location>
        <begin position="7"/>
        <end position="25"/>
    </location>
</feature>
<keyword evidence="2" id="KW-1133">Transmembrane helix</keyword>
<protein>
    <submittedName>
        <fullName evidence="4">DUF4234 domain-containing protein</fullName>
    </submittedName>
</protein>
<feature type="transmembrane region" description="Helical" evidence="2">
    <location>
        <begin position="140"/>
        <end position="158"/>
    </location>
</feature>
<feature type="transmembrane region" description="Helical" evidence="2">
    <location>
        <begin position="178"/>
        <end position="196"/>
    </location>
</feature>
<keyword evidence="5" id="KW-1185">Reference proteome</keyword>
<organism evidence="4 5">
    <name type="scientific">Streptomyces litchfieldiae</name>
    <dbReference type="NCBI Taxonomy" id="3075543"/>
    <lineage>
        <taxon>Bacteria</taxon>
        <taxon>Bacillati</taxon>
        <taxon>Actinomycetota</taxon>
        <taxon>Actinomycetes</taxon>
        <taxon>Kitasatosporales</taxon>
        <taxon>Streptomycetaceae</taxon>
        <taxon>Streptomyces</taxon>
    </lineage>
</organism>
<evidence type="ECO:0000256" key="2">
    <source>
        <dbReference type="SAM" id="Phobius"/>
    </source>
</evidence>
<feature type="transmembrane region" description="Helical" evidence="2">
    <location>
        <begin position="100"/>
        <end position="119"/>
    </location>
</feature>
<sequence>MSNYQTPPGPPPQGPVPPGGQPGPYAPQGGAPQPGPYSPGAVPNAPTQSASPYPPQQPAPYPPQQAGGLPAPYPQQAPVPPGMPGQPVGFGQAMPTRGPGATWGLGLITLGIYFLVWWAKIQRELNQFDPRIRVNPAASVLAIFPGAYLLIPPFMTAYNTGKRIAAAQRAAGLPPTCSPALGAVLYILLATHVIYYQGEINKINQHYQSPPAGTQLPLAV</sequence>
<comment type="caution">
    <text evidence="4">The sequence shown here is derived from an EMBL/GenBank/DDBJ whole genome shotgun (WGS) entry which is preliminary data.</text>
</comment>
<feature type="compositionally biased region" description="Pro residues" evidence="1">
    <location>
        <begin position="52"/>
        <end position="63"/>
    </location>
</feature>
<accession>A0ABU2N2J6</accession>
<keyword evidence="2" id="KW-0472">Membrane</keyword>
<dbReference type="InterPro" id="IPR025328">
    <property type="entry name" value="DUF4234"/>
</dbReference>
<name>A0ABU2N2J6_9ACTN</name>
<proteinExistence type="predicted"/>
<dbReference type="Pfam" id="PF14018">
    <property type="entry name" value="DUF4234"/>
    <property type="match status" value="1"/>
</dbReference>
<feature type="region of interest" description="Disordered" evidence="1">
    <location>
        <begin position="1"/>
        <end position="95"/>
    </location>
</feature>
<evidence type="ECO:0000259" key="3">
    <source>
        <dbReference type="Pfam" id="PF14018"/>
    </source>
</evidence>
<dbReference type="EMBL" id="JAVREL010000029">
    <property type="protein sequence ID" value="MDT0347258.1"/>
    <property type="molecule type" value="Genomic_DNA"/>
</dbReference>
<gene>
    <name evidence="4" type="ORF">RM590_32465</name>
</gene>